<comment type="caution">
    <text evidence="1">The sequence shown here is derived from an EMBL/GenBank/DDBJ whole genome shotgun (WGS) entry which is preliminary data.</text>
</comment>
<organism evidence="1 2">
    <name type="scientific">Bombardia bombarda</name>
    <dbReference type="NCBI Taxonomy" id="252184"/>
    <lineage>
        <taxon>Eukaryota</taxon>
        <taxon>Fungi</taxon>
        <taxon>Dikarya</taxon>
        <taxon>Ascomycota</taxon>
        <taxon>Pezizomycotina</taxon>
        <taxon>Sordariomycetes</taxon>
        <taxon>Sordariomycetidae</taxon>
        <taxon>Sordariales</taxon>
        <taxon>Lasiosphaeriaceae</taxon>
        <taxon>Bombardia</taxon>
    </lineage>
</organism>
<protein>
    <submittedName>
        <fullName evidence="1">Uncharacterized protein</fullName>
    </submittedName>
</protein>
<dbReference type="AlphaFoldDB" id="A0AA39X8I4"/>
<accession>A0AA39X8I4</accession>
<proteinExistence type="predicted"/>
<evidence type="ECO:0000313" key="2">
    <source>
        <dbReference type="Proteomes" id="UP001174934"/>
    </source>
</evidence>
<reference evidence="1" key="1">
    <citation type="submission" date="2023-06" db="EMBL/GenBank/DDBJ databases">
        <title>Genome-scale phylogeny and comparative genomics of the fungal order Sordariales.</title>
        <authorList>
            <consortium name="Lawrence Berkeley National Laboratory"/>
            <person name="Hensen N."/>
            <person name="Bonometti L."/>
            <person name="Westerberg I."/>
            <person name="Brannstrom I.O."/>
            <person name="Guillou S."/>
            <person name="Cros-Aarteil S."/>
            <person name="Calhoun S."/>
            <person name="Haridas S."/>
            <person name="Kuo A."/>
            <person name="Mondo S."/>
            <person name="Pangilinan J."/>
            <person name="Riley R."/>
            <person name="LaButti K."/>
            <person name="Andreopoulos B."/>
            <person name="Lipzen A."/>
            <person name="Chen C."/>
            <person name="Yanf M."/>
            <person name="Daum C."/>
            <person name="Ng V."/>
            <person name="Clum A."/>
            <person name="Steindorff A."/>
            <person name="Ohm R."/>
            <person name="Martin F."/>
            <person name="Silar P."/>
            <person name="Natvig D."/>
            <person name="Lalanne C."/>
            <person name="Gautier V."/>
            <person name="Ament-velasquez S.L."/>
            <person name="Kruys A."/>
            <person name="Hutchinson M.I."/>
            <person name="Powell A.J."/>
            <person name="Barry K."/>
            <person name="Miller A.N."/>
            <person name="Grigoriev I.V."/>
            <person name="Debuchy R."/>
            <person name="Gladieux P."/>
            <person name="Thoren M.H."/>
            <person name="Johannesson H."/>
        </authorList>
    </citation>
    <scope>NUCLEOTIDE SEQUENCE</scope>
    <source>
        <strain evidence="1">SMH3391-2</strain>
    </source>
</reference>
<dbReference type="Proteomes" id="UP001174934">
    <property type="component" value="Unassembled WGS sequence"/>
</dbReference>
<gene>
    <name evidence="1" type="ORF">B0T17DRAFT_615058</name>
</gene>
<keyword evidence="2" id="KW-1185">Reference proteome</keyword>
<sequence length="75" mass="7897">MLNKTPAIEPPKQQAPMEAIAANSANANAPGQIIAKQPSVEPLPKYENEIGLRGGGFNLGCTCCHGAFSFHKNCC</sequence>
<dbReference type="EMBL" id="JAULSR010000002">
    <property type="protein sequence ID" value="KAK0629253.1"/>
    <property type="molecule type" value="Genomic_DNA"/>
</dbReference>
<evidence type="ECO:0000313" key="1">
    <source>
        <dbReference type="EMBL" id="KAK0629253.1"/>
    </source>
</evidence>
<name>A0AA39X8I4_9PEZI</name>